<feature type="compositionally biased region" description="Low complexity" evidence="5">
    <location>
        <begin position="915"/>
        <end position="945"/>
    </location>
</feature>
<dbReference type="PROSITE" id="PS50600">
    <property type="entry name" value="ULP_PROTEASE"/>
    <property type="match status" value="1"/>
</dbReference>
<proteinExistence type="inferred from homology"/>
<feature type="region of interest" description="Disordered" evidence="5">
    <location>
        <begin position="1"/>
        <end position="326"/>
    </location>
</feature>
<evidence type="ECO:0000256" key="3">
    <source>
        <dbReference type="ARBA" id="ARBA00022801"/>
    </source>
</evidence>
<feature type="compositionally biased region" description="Low complexity" evidence="5">
    <location>
        <begin position="109"/>
        <end position="122"/>
    </location>
</feature>
<feature type="compositionally biased region" description="Basic residues" evidence="5">
    <location>
        <begin position="228"/>
        <end position="244"/>
    </location>
</feature>
<evidence type="ECO:0000259" key="6">
    <source>
        <dbReference type="PROSITE" id="PS50600"/>
    </source>
</evidence>
<feature type="region of interest" description="Disordered" evidence="5">
    <location>
        <begin position="633"/>
        <end position="663"/>
    </location>
</feature>
<sequence length="984" mass="110621">MPQSYDSDNGSMGLTSEREQLNVNFDNASPANSPPKAKTKKTKAQLFVPQNLKASQKKKLNNPKFQQAFNSGEDDIHQLMGKGKGKNRGKRHHDNSYDQNSNSINHLASNQGKQKQQQQQSSKRSKKQKNSDDATGLNFKKSGNPDSKRTKSRGMDILDAADDEEMSNRRSPSSTYEPIPKRKKNAYGKHTSSASSGGTLGAAAAAFNDSWRSKEEPDVMGDDTQGWLHKKPQHLQRTYHKAKSGQKLSRNGGNSVSPHKKPRQHQQQKQQQGRKKNNNTGDDISDSDSDGEYKNNLSRSSVLANWGMNLTPTTRSRPSRRSSLNNISNTSETAIDLCSDSDAPPDSPHTPSSLKHIKFACEGAYVGKKKIAEESNPWFGFKFGPNPSMKLSFNNKSKDRQELEFLITREDSLKGLSYVVDCERPFITFRWSPDSESGLEQFINRYEQDDNVASIEAPTKDNIEVWRKGKITVMVKASNIENFKEAFVEAKNHWDVFNLMIADGPVTDLEQIELHTQGLRKKVKEQDKVAFVYPRREEKEEKEEEGGEEELVYDGAGIGKGKERVTIMETDLERLDSGVWLNDNLVDLWFKMVAMSDPKVEGFLDAVNDESSGNEYEVVESSADEIQIVECEKKKEKQSKKKKNKNKKEDERNTHLGSSSSESEYTNSIDSIWAKSKPKASSPPQSSSPELKLTPVKTLPHSPRPTSPFLSRSSYHCFTSHFFTTLSNSKYAGVKSWIKDIKSFLNLKYVFVPICKDMHWSLCVIVNPGAYFMSDGTVSKEKVNRAGRILSDYKNMLDDAVDEEEDEKTPGSCILFFDSLRCHSSKGIATKIRQYMSEMMKEMLKKAKGRDALLDEIYKKNSKIFPVLEPAGIPYQTNGCDCGVFTSLYFSQFGKVMADEDVSLMWIKNFKSQKSKGSVRGGSSPSSQGSDRSRGSSFSKGRGSQDIFKKENLGFTQQFGVPQWREKMKAVCGVLTVEHAQKKK</sequence>
<dbReference type="EMBL" id="BRXW01000619">
    <property type="protein sequence ID" value="GMH70356.1"/>
    <property type="molecule type" value="Genomic_DNA"/>
</dbReference>
<dbReference type="PANTHER" id="PTHR46915:SF6">
    <property type="entry name" value="CYSTEINE PROTEINASES SUPERFAMILY PROTEIN"/>
    <property type="match status" value="1"/>
</dbReference>
<feature type="compositionally biased region" description="Low complexity" evidence="5">
    <location>
        <begin position="191"/>
        <end position="206"/>
    </location>
</feature>
<dbReference type="Proteomes" id="UP001165122">
    <property type="component" value="Unassembled WGS sequence"/>
</dbReference>
<keyword evidence="2" id="KW-0645">Protease</keyword>
<dbReference type="OrthoDB" id="442460at2759"/>
<feature type="domain" description="Ubiquitin-like protease family profile" evidence="6">
    <location>
        <begin position="565"/>
        <end position="893"/>
    </location>
</feature>
<dbReference type="PANTHER" id="PTHR46915">
    <property type="entry name" value="UBIQUITIN-LIKE PROTEASE 4-RELATED"/>
    <property type="match status" value="1"/>
</dbReference>
<dbReference type="Gene3D" id="3.40.395.10">
    <property type="entry name" value="Adenoviral Proteinase, Chain A"/>
    <property type="match status" value="1"/>
</dbReference>
<feature type="compositionally biased region" description="Polar residues" evidence="5">
    <location>
        <begin position="1"/>
        <end position="14"/>
    </location>
</feature>
<feature type="compositionally biased region" description="Low complexity" evidence="5">
    <location>
        <begin position="27"/>
        <end position="36"/>
    </location>
</feature>
<dbReference type="GO" id="GO:0008234">
    <property type="term" value="F:cysteine-type peptidase activity"/>
    <property type="evidence" value="ECO:0007669"/>
    <property type="project" value="UniProtKB-KW"/>
</dbReference>
<reference evidence="8" key="1">
    <citation type="journal article" date="2023" name="Commun. Biol.">
        <title>Genome analysis of Parmales, the sister group of diatoms, reveals the evolutionary specialization of diatoms from phago-mixotrophs to photoautotrophs.</title>
        <authorList>
            <person name="Ban H."/>
            <person name="Sato S."/>
            <person name="Yoshikawa S."/>
            <person name="Yamada K."/>
            <person name="Nakamura Y."/>
            <person name="Ichinomiya M."/>
            <person name="Sato N."/>
            <person name="Blanc-Mathieu R."/>
            <person name="Endo H."/>
            <person name="Kuwata A."/>
            <person name="Ogata H."/>
        </authorList>
    </citation>
    <scope>NUCLEOTIDE SEQUENCE [LARGE SCALE GENOMIC DNA]</scope>
    <source>
        <strain evidence="8">NIES 3700</strain>
    </source>
</reference>
<dbReference type="InterPro" id="IPR003653">
    <property type="entry name" value="Peptidase_C48_C"/>
</dbReference>
<evidence type="ECO:0000256" key="2">
    <source>
        <dbReference type="ARBA" id="ARBA00022670"/>
    </source>
</evidence>
<feature type="compositionally biased region" description="Low complexity" evidence="5">
    <location>
        <begin position="309"/>
        <end position="326"/>
    </location>
</feature>
<evidence type="ECO:0000256" key="4">
    <source>
        <dbReference type="ARBA" id="ARBA00022807"/>
    </source>
</evidence>
<organism evidence="7 8">
    <name type="scientific">Triparma laevis f. longispina</name>
    <dbReference type="NCBI Taxonomy" id="1714387"/>
    <lineage>
        <taxon>Eukaryota</taxon>
        <taxon>Sar</taxon>
        <taxon>Stramenopiles</taxon>
        <taxon>Ochrophyta</taxon>
        <taxon>Bolidophyceae</taxon>
        <taxon>Parmales</taxon>
        <taxon>Triparmaceae</taxon>
        <taxon>Triparma</taxon>
    </lineage>
</organism>
<dbReference type="InterPro" id="IPR038765">
    <property type="entry name" value="Papain-like_cys_pep_sf"/>
</dbReference>
<dbReference type="AlphaFoldDB" id="A0A9W7ACV2"/>
<feature type="compositionally biased region" description="Basic residues" evidence="5">
    <location>
        <begin position="83"/>
        <end position="93"/>
    </location>
</feature>
<feature type="compositionally biased region" description="Basic residues" evidence="5">
    <location>
        <begin position="636"/>
        <end position="646"/>
    </location>
</feature>
<feature type="compositionally biased region" description="Low complexity" evidence="5">
    <location>
        <begin position="679"/>
        <end position="689"/>
    </location>
</feature>
<accession>A0A9W7ACV2</accession>
<comment type="similarity">
    <text evidence="1">Belongs to the peptidase C48 family.</text>
</comment>
<evidence type="ECO:0000256" key="5">
    <source>
        <dbReference type="SAM" id="MobiDB-lite"/>
    </source>
</evidence>
<feature type="compositionally biased region" description="Basic residues" evidence="5">
    <location>
        <begin position="258"/>
        <end position="277"/>
    </location>
</feature>
<feature type="compositionally biased region" description="Polar residues" evidence="5">
    <location>
        <begin position="97"/>
        <end position="108"/>
    </location>
</feature>
<evidence type="ECO:0000256" key="1">
    <source>
        <dbReference type="ARBA" id="ARBA00005234"/>
    </source>
</evidence>
<feature type="region of interest" description="Disordered" evidence="5">
    <location>
        <begin position="335"/>
        <end position="354"/>
    </location>
</feature>
<name>A0A9W7ACV2_9STRA</name>
<protein>
    <recommendedName>
        <fullName evidence="6">Ubiquitin-like protease family profile domain-containing protein</fullName>
    </recommendedName>
</protein>
<feature type="compositionally biased region" description="Polar residues" evidence="5">
    <location>
        <begin position="246"/>
        <end position="257"/>
    </location>
</feature>
<dbReference type="Pfam" id="PF02902">
    <property type="entry name" value="Peptidase_C48"/>
    <property type="match status" value="1"/>
</dbReference>
<dbReference type="SUPFAM" id="SSF54001">
    <property type="entry name" value="Cysteine proteinases"/>
    <property type="match status" value="1"/>
</dbReference>
<evidence type="ECO:0000313" key="7">
    <source>
        <dbReference type="EMBL" id="GMH70356.1"/>
    </source>
</evidence>
<feature type="region of interest" description="Disordered" evidence="5">
    <location>
        <begin position="675"/>
        <end position="708"/>
    </location>
</feature>
<feature type="compositionally biased region" description="Basic and acidic residues" evidence="5">
    <location>
        <begin position="146"/>
        <end position="156"/>
    </location>
</feature>
<comment type="caution">
    <text evidence="7">The sequence shown here is derived from an EMBL/GenBank/DDBJ whole genome shotgun (WGS) entry which is preliminary data.</text>
</comment>
<evidence type="ECO:0000313" key="8">
    <source>
        <dbReference type="Proteomes" id="UP001165122"/>
    </source>
</evidence>
<gene>
    <name evidence="7" type="ORF">TrLO_g11140</name>
</gene>
<keyword evidence="3" id="KW-0378">Hydrolase</keyword>
<keyword evidence="4" id="KW-0788">Thiol protease</keyword>
<dbReference type="GO" id="GO:0016926">
    <property type="term" value="P:protein desumoylation"/>
    <property type="evidence" value="ECO:0007669"/>
    <property type="project" value="UniProtKB-ARBA"/>
</dbReference>
<feature type="region of interest" description="Disordered" evidence="5">
    <location>
        <begin position="914"/>
        <end position="945"/>
    </location>
</feature>
<dbReference type="GO" id="GO:0006508">
    <property type="term" value="P:proteolysis"/>
    <property type="evidence" value="ECO:0007669"/>
    <property type="project" value="UniProtKB-KW"/>
</dbReference>
<keyword evidence="8" id="KW-1185">Reference proteome</keyword>